<dbReference type="GO" id="GO:0044781">
    <property type="term" value="P:bacterial-type flagellum organization"/>
    <property type="evidence" value="ECO:0007669"/>
    <property type="project" value="UniProtKB-UniRule"/>
</dbReference>
<evidence type="ECO:0000256" key="4">
    <source>
        <dbReference type="ARBA" id="ARBA00024746"/>
    </source>
</evidence>
<keyword evidence="7" id="KW-0966">Cell projection</keyword>
<keyword evidence="7" id="KW-0282">Flagellum</keyword>
<dbReference type="GeneID" id="61816487"/>
<dbReference type="RefSeq" id="WP_019211837.1">
    <property type="nucleotide sequence ID" value="NZ_CWJI01000019.1"/>
</dbReference>
<dbReference type="Gene3D" id="2.60.40.4070">
    <property type="match status" value="1"/>
</dbReference>
<sequence length="224" mass="23492">MAVSPVTTNSATAANSGSLGNTSDELLNSFMTLLVAQMQNQDPTNPMDNNQLTSQLAQFQTAAGIEKLNNTVYAVGAMVGSMQQMNAADWVGRSVLVEGKPSVSTSEGGNQELAFSLGSDCEKVTVTLTDDQGNAYVGTLKDVKAGVNTYTLDDLTDFQPADPREQADTTFTVTYSAMTEGGDAPTIVALKRAQVESVSFTPSGAVLQLGIEGTAMLGEIYLVQ</sequence>
<dbReference type="EMBL" id="CWJI01000019">
    <property type="protein sequence ID" value="CRY56980.1"/>
    <property type="molecule type" value="Genomic_DNA"/>
</dbReference>
<keyword evidence="3 5" id="KW-1005">Bacterial flagellum biogenesis</keyword>
<dbReference type="InterPro" id="IPR005648">
    <property type="entry name" value="FlgD"/>
</dbReference>
<dbReference type="Gene3D" id="2.30.30.910">
    <property type="match status" value="1"/>
</dbReference>
<evidence type="ECO:0000256" key="2">
    <source>
        <dbReference type="ARBA" id="ARBA00016013"/>
    </source>
</evidence>
<protein>
    <recommendedName>
        <fullName evidence="2 5">Basal-body rod modification protein FlgD</fullName>
    </recommendedName>
</protein>
<accession>A0A0H5M0Y2</accession>
<keyword evidence="7" id="KW-0969">Cilium</keyword>
<proteinExistence type="inferred from homology"/>
<evidence type="ECO:0000256" key="1">
    <source>
        <dbReference type="ARBA" id="ARBA00010577"/>
    </source>
</evidence>
<dbReference type="Proteomes" id="UP000043316">
    <property type="component" value="Unassembled WGS sequence"/>
</dbReference>
<evidence type="ECO:0000313" key="8">
    <source>
        <dbReference type="Proteomes" id="UP000043316"/>
    </source>
</evidence>
<dbReference type="AlphaFoldDB" id="A0A0H5M0Y2"/>
<dbReference type="InterPro" id="IPR025963">
    <property type="entry name" value="FLgD_Tudor"/>
</dbReference>
<feature type="domain" description="FlgD Tudor-like" evidence="6">
    <location>
        <begin position="82"/>
        <end position="214"/>
    </location>
</feature>
<organism evidence="7 8">
    <name type="scientific">Yersinia intermedia</name>
    <dbReference type="NCBI Taxonomy" id="631"/>
    <lineage>
        <taxon>Bacteria</taxon>
        <taxon>Pseudomonadati</taxon>
        <taxon>Pseudomonadota</taxon>
        <taxon>Gammaproteobacteria</taxon>
        <taxon>Enterobacterales</taxon>
        <taxon>Yersiniaceae</taxon>
        <taxon>Yersinia</taxon>
    </lineage>
</organism>
<evidence type="ECO:0000256" key="3">
    <source>
        <dbReference type="ARBA" id="ARBA00022795"/>
    </source>
</evidence>
<comment type="function">
    <text evidence="4 5">Required for flagellar hook formation. May act as a scaffolding protein.</text>
</comment>
<gene>
    <name evidence="7" type="primary">flgD_2</name>
    <name evidence="7" type="ORF">ERS008476_04027</name>
</gene>
<evidence type="ECO:0000259" key="6">
    <source>
        <dbReference type="Pfam" id="PF13861"/>
    </source>
</evidence>
<dbReference type="Pfam" id="PF13861">
    <property type="entry name" value="FLgD_tudor"/>
    <property type="match status" value="1"/>
</dbReference>
<comment type="similarity">
    <text evidence="1 5">Belongs to the FlgD family.</text>
</comment>
<evidence type="ECO:0000256" key="5">
    <source>
        <dbReference type="RuleBase" id="RU362076"/>
    </source>
</evidence>
<reference evidence="8" key="1">
    <citation type="submission" date="2015-03" db="EMBL/GenBank/DDBJ databases">
        <authorList>
            <consortium name="Pathogen Informatics"/>
        </authorList>
    </citation>
    <scope>NUCLEOTIDE SEQUENCE [LARGE SCALE GENOMIC DNA]</scope>
    <source>
        <strain evidence="8">R148</strain>
    </source>
</reference>
<evidence type="ECO:0000313" key="7">
    <source>
        <dbReference type="EMBL" id="CRY56980.1"/>
    </source>
</evidence>
<name>A0A0H5M0Y2_YERIN</name>
<dbReference type="Pfam" id="PF03963">
    <property type="entry name" value="FlgD"/>
    <property type="match status" value="1"/>
</dbReference>